<dbReference type="Proteomes" id="UP000266861">
    <property type="component" value="Unassembled WGS sequence"/>
</dbReference>
<organism evidence="1 2">
    <name type="scientific">Diversispora epigaea</name>
    <dbReference type="NCBI Taxonomy" id="1348612"/>
    <lineage>
        <taxon>Eukaryota</taxon>
        <taxon>Fungi</taxon>
        <taxon>Fungi incertae sedis</taxon>
        <taxon>Mucoromycota</taxon>
        <taxon>Glomeromycotina</taxon>
        <taxon>Glomeromycetes</taxon>
        <taxon>Diversisporales</taxon>
        <taxon>Diversisporaceae</taxon>
        <taxon>Diversispora</taxon>
    </lineage>
</organism>
<comment type="caution">
    <text evidence="1">The sequence shown here is derived from an EMBL/GenBank/DDBJ whole genome shotgun (WGS) entry which is preliminary data.</text>
</comment>
<sequence length="112" mass="13449">MERLKIKRDYTWISITNEAMEYIYELIGNLPFVPSGETYSFSKHYELHWVHRFADKLSQIFYLILISINRICIVYVKIHFQQIVSLSRSLFFEAPRNPFLNKNSEGREVLKD</sequence>
<name>A0A397JU41_9GLOM</name>
<reference evidence="1 2" key="1">
    <citation type="submission" date="2018-08" db="EMBL/GenBank/DDBJ databases">
        <title>Genome and evolution of the arbuscular mycorrhizal fungus Diversispora epigaea (formerly Glomus versiforme) and its bacterial endosymbionts.</title>
        <authorList>
            <person name="Sun X."/>
            <person name="Fei Z."/>
            <person name="Harrison M."/>
        </authorList>
    </citation>
    <scope>NUCLEOTIDE SEQUENCE [LARGE SCALE GENOMIC DNA]</scope>
    <source>
        <strain evidence="1 2">IT104</strain>
    </source>
</reference>
<proteinExistence type="predicted"/>
<gene>
    <name evidence="1" type="ORF">Glove_21g188</name>
</gene>
<dbReference type="EMBL" id="PQFF01000019">
    <property type="protein sequence ID" value="RHZ88724.1"/>
    <property type="molecule type" value="Genomic_DNA"/>
</dbReference>
<dbReference type="OrthoDB" id="2431355at2759"/>
<evidence type="ECO:0000313" key="1">
    <source>
        <dbReference type="EMBL" id="RHZ88724.1"/>
    </source>
</evidence>
<keyword evidence="2" id="KW-1185">Reference proteome</keyword>
<evidence type="ECO:0000313" key="2">
    <source>
        <dbReference type="Proteomes" id="UP000266861"/>
    </source>
</evidence>
<accession>A0A397JU41</accession>
<protein>
    <submittedName>
        <fullName evidence="1">Uncharacterized protein</fullName>
    </submittedName>
</protein>
<dbReference type="AlphaFoldDB" id="A0A397JU41"/>